<dbReference type="GO" id="GO:0006271">
    <property type="term" value="P:DNA strand elongation involved in DNA replication"/>
    <property type="evidence" value="ECO:0007669"/>
    <property type="project" value="TreeGrafter"/>
</dbReference>
<dbReference type="GO" id="GO:0003887">
    <property type="term" value="F:DNA-directed DNA polymerase activity"/>
    <property type="evidence" value="ECO:0007669"/>
    <property type="project" value="TreeGrafter"/>
</dbReference>
<evidence type="ECO:0000313" key="2">
    <source>
        <dbReference type="EMBL" id="WFD22485.1"/>
    </source>
</evidence>
<proteinExistence type="predicted"/>
<feature type="compositionally biased region" description="Low complexity" evidence="1">
    <location>
        <begin position="163"/>
        <end position="184"/>
    </location>
</feature>
<reference evidence="2" key="1">
    <citation type="submission" date="2023-03" db="EMBL/GenBank/DDBJ databases">
        <title>Mating type loci evolution in Malassezia.</title>
        <authorList>
            <person name="Coelho M.A."/>
        </authorList>
    </citation>
    <scope>NUCLEOTIDE SEQUENCE</scope>
    <source>
        <strain evidence="2">CBS 12830</strain>
    </source>
</reference>
<dbReference type="AlphaFoldDB" id="A0AAF0EBI9"/>
<keyword evidence="3" id="KW-1185">Reference proteome</keyword>
<organism evidence="2 3">
    <name type="scientific">Malassezia equina</name>
    <dbReference type="NCBI Taxonomy" id="1381935"/>
    <lineage>
        <taxon>Eukaryota</taxon>
        <taxon>Fungi</taxon>
        <taxon>Dikarya</taxon>
        <taxon>Basidiomycota</taxon>
        <taxon>Ustilaginomycotina</taxon>
        <taxon>Malasseziomycetes</taxon>
        <taxon>Malasseziales</taxon>
        <taxon>Malasseziaceae</taxon>
        <taxon>Malassezia</taxon>
    </lineage>
</organism>
<accession>A0AAF0EBI9</accession>
<protein>
    <recommendedName>
        <fullName evidence="4">DNA polymerase delta subunit 3</fullName>
    </recommendedName>
</protein>
<dbReference type="InterPro" id="IPR019038">
    <property type="entry name" value="POLD3"/>
</dbReference>
<evidence type="ECO:0000256" key="1">
    <source>
        <dbReference type="SAM" id="MobiDB-lite"/>
    </source>
</evidence>
<dbReference type="GO" id="GO:0006297">
    <property type="term" value="P:nucleotide-excision repair, DNA gap filling"/>
    <property type="evidence" value="ECO:0007669"/>
    <property type="project" value="TreeGrafter"/>
</dbReference>
<dbReference type="PANTHER" id="PTHR17598">
    <property type="entry name" value="DNA POLYMERASE DELTA SUBUNIT 3"/>
    <property type="match status" value="1"/>
</dbReference>
<dbReference type="PANTHER" id="PTHR17598:SF13">
    <property type="entry name" value="DNA POLYMERASE DELTA SUBUNIT 3"/>
    <property type="match status" value="1"/>
</dbReference>
<feature type="region of interest" description="Disordered" evidence="1">
    <location>
        <begin position="141"/>
        <end position="196"/>
    </location>
</feature>
<name>A0AAF0EBI9_9BASI</name>
<feature type="compositionally biased region" description="Polar residues" evidence="1">
    <location>
        <begin position="187"/>
        <end position="196"/>
    </location>
</feature>
<dbReference type="GO" id="GO:1904161">
    <property type="term" value="P:DNA synthesis involved in UV-damage excision repair"/>
    <property type="evidence" value="ECO:0007669"/>
    <property type="project" value="TreeGrafter"/>
</dbReference>
<sequence>MDEIEAFLTARVEHDREVETHPDVHAMYVVTNKDAVTLLSEKELDHAQAKGAATPILYALQPHATKDAALLSHAGHTLARDPTYAKQREAGLAAFGALSNRFHVYAAEPLPLPKKESMEPMPQRKRRKVIKQIRVKNEKGYMVTKDVEMSESDDDAPTPKPAPAALAAPAPAARGPPSKGKGAKQPSLMSFFSKSS</sequence>
<dbReference type="Pfam" id="PF09507">
    <property type="entry name" value="CDC27"/>
    <property type="match status" value="1"/>
</dbReference>
<dbReference type="GO" id="GO:0043625">
    <property type="term" value="C:delta DNA polymerase complex"/>
    <property type="evidence" value="ECO:0007669"/>
    <property type="project" value="InterPro"/>
</dbReference>
<dbReference type="Proteomes" id="UP001214415">
    <property type="component" value="Chromosome 2"/>
</dbReference>
<evidence type="ECO:0008006" key="4">
    <source>
        <dbReference type="Google" id="ProtNLM"/>
    </source>
</evidence>
<gene>
    <name evidence="2" type="ORF">MEQU1_001157</name>
</gene>
<dbReference type="EMBL" id="CP119901">
    <property type="protein sequence ID" value="WFD22485.1"/>
    <property type="molecule type" value="Genomic_DNA"/>
</dbReference>
<evidence type="ECO:0000313" key="3">
    <source>
        <dbReference type="Proteomes" id="UP001214415"/>
    </source>
</evidence>